<sequence length="324" mass="34778">MIRIGTRDSQLAVWQATQVKNLLESLGTPAQLELVKSEGDLDLVTPLYAMGVQGVFTRVLDAALLSNRIDVAVHSMKDVPVQLPEGIVEAAVLERASCNDILVLNPNWQAPDTGFQISAFRSQLSDPETLNGEPGTFPLTIATSSVRRKAQWLNRFPGHTIENIRGNVNTRLRKLSESNWFGAIFAAAGLERIGLRPAGSIDLEWMLPAPAQGAIMITARKGDTAVLRACSRINHTGTAYCVKAERDFLSELMGGCATPISALATIHQNSLHFNGSVVTPDGTEKIEVAETYAIDATVAAGRAAAAKILEKGAGPLIAKMNNEQ</sequence>
<dbReference type="SUPFAM" id="SSF53850">
    <property type="entry name" value="Periplasmic binding protein-like II"/>
    <property type="match status" value="1"/>
</dbReference>
<dbReference type="GO" id="GO:0004418">
    <property type="term" value="F:hydroxymethylbilane synthase activity"/>
    <property type="evidence" value="ECO:0007669"/>
    <property type="project" value="UniProtKB-EC"/>
</dbReference>
<comment type="catalytic activity">
    <reaction evidence="12">
        <text>4 porphobilinogen + H2O = hydroxymethylbilane + 4 NH4(+)</text>
        <dbReference type="Rhea" id="RHEA:13185"/>
        <dbReference type="ChEBI" id="CHEBI:15377"/>
        <dbReference type="ChEBI" id="CHEBI:28938"/>
        <dbReference type="ChEBI" id="CHEBI:57845"/>
        <dbReference type="ChEBI" id="CHEBI:58126"/>
        <dbReference type="EC" id="2.5.1.61"/>
    </reaction>
</comment>
<accession>A0A1G6YP69</accession>
<dbReference type="RefSeq" id="WP_090392231.1">
    <property type="nucleotide sequence ID" value="NZ_FMZO01000016.1"/>
</dbReference>
<dbReference type="STRING" id="1285928.SAMN04487894_11636"/>
<feature type="domain" description="Porphobilinogen deaminase N-terminal" evidence="13">
    <location>
        <begin position="2"/>
        <end position="226"/>
    </location>
</feature>
<dbReference type="PANTHER" id="PTHR11557:SF0">
    <property type="entry name" value="PORPHOBILINOGEN DEAMINASE"/>
    <property type="match status" value="1"/>
</dbReference>
<evidence type="ECO:0000256" key="1">
    <source>
        <dbReference type="ARBA" id="ARBA00001916"/>
    </source>
</evidence>
<comment type="function">
    <text evidence="2">Tetrapolymerization of the monopyrrole PBG into the hydroxymethylbilane pre-uroporphyrinogen in several discrete steps.</text>
</comment>
<evidence type="ECO:0000256" key="11">
    <source>
        <dbReference type="ARBA" id="ARBA00033064"/>
    </source>
</evidence>
<dbReference type="EMBL" id="FMZO01000016">
    <property type="protein sequence ID" value="SDD91803.1"/>
    <property type="molecule type" value="Genomic_DNA"/>
</dbReference>
<keyword evidence="16" id="KW-1185">Reference proteome</keyword>
<dbReference type="InterPro" id="IPR022419">
    <property type="entry name" value="Porphobilin_deaminase_cofac_BS"/>
</dbReference>
<dbReference type="GO" id="GO:0005737">
    <property type="term" value="C:cytoplasm"/>
    <property type="evidence" value="ECO:0007669"/>
    <property type="project" value="TreeGrafter"/>
</dbReference>
<dbReference type="EC" id="2.5.1.61" evidence="6"/>
<comment type="cofactor">
    <cofactor evidence="1">
        <name>dipyrromethane</name>
        <dbReference type="ChEBI" id="CHEBI:60342"/>
    </cofactor>
</comment>
<dbReference type="InterPro" id="IPR000860">
    <property type="entry name" value="HemC"/>
</dbReference>
<comment type="subunit">
    <text evidence="5">Monomer.</text>
</comment>
<dbReference type="SUPFAM" id="SSF54782">
    <property type="entry name" value="Porphobilinogen deaminase (hydroxymethylbilane synthase), C-terminal domain"/>
    <property type="match status" value="1"/>
</dbReference>
<evidence type="ECO:0000256" key="12">
    <source>
        <dbReference type="ARBA" id="ARBA00048169"/>
    </source>
</evidence>
<feature type="domain" description="Porphobilinogen deaminase C-terminal" evidence="14">
    <location>
        <begin position="240"/>
        <end position="309"/>
    </location>
</feature>
<evidence type="ECO:0000256" key="6">
    <source>
        <dbReference type="ARBA" id="ARBA00012655"/>
    </source>
</evidence>
<dbReference type="Proteomes" id="UP000198757">
    <property type="component" value="Unassembled WGS sequence"/>
</dbReference>
<evidence type="ECO:0000256" key="10">
    <source>
        <dbReference type="ARBA" id="ARBA00030685"/>
    </source>
</evidence>
<dbReference type="GO" id="GO:0006783">
    <property type="term" value="P:heme biosynthetic process"/>
    <property type="evidence" value="ECO:0007669"/>
    <property type="project" value="TreeGrafter"/>
</dbReference>
<keyword evidence="8" id="KW-0808">Transferase</keyword>
<gene>
    <name evidence="15" type="ORF">SAMN04487894_11636</name>
</gene>
<comment type="similarity">
    <text evidence="4">Belongs to the HMBS family.</text>
</comment>
<keyword evidence="9" id="KW-0627">Porphyrin biosynthesis</keyword>
<dbReference type="Pfam" id="PF03900">
    <property type="entry name" value="Porphobil_deamC"/>
    <property type="match status" value="1"/>
</dbReference>
<organism evidence="15 16">
    <name type="scientific">Niabella drilacis (strain DSM 25811 / CCM 8410 / CCUG 62505 / LMG 26954 / E90)</name>
    <dbReference type="NCBI Taxonomy" id="1285928"/>
    <lineage>
        <taxon>Bacteria</taxon>
        <taxon>Pseudomonadati</taxon>
        <taxon>Bacteroidota</taxon>
        <taxon>Chitinophagia</taxon>
        <taxon>Chitinophagales</taxon>
        <taxon>Chitinophagaceae</taxon>
        <taxon>Niabella</taxon>
    </lineage>
</organism>
<protein>
    <recommendedName>
        <fullName evidence="7">Porphobilinogen deaminase</fullName>
        <ecNumber evidence="6">2.5.1.61</ecNumber>
    </recommendedName>
    <alternativeName>
        <fullName evidence="11">Hydroxymethylbilane synthase</fullName>
    </alternativeName>
    <alternativeName>
        <fullName evidence="10">Pre-uroporphyrinogen synthase</fullName>
    </alternativeName>
</protein>
<dbReference type="InterPro" id="IPR022418">
    <property type="entry name" value="Porphobilinogen_deaminase_C"/>
</dbReference>
<reference evidence="16" key="1">
    <citation type="submission" date="2016-10" db="EMBL/GenBank/DDBJ databases">
        <authorList>
            <person name="Varghese N."/>
            <person name="Submissions S."/>
        </authorList>
    </citation>
    <scope>NUCLEOTIDE SEQUENCE [LARGE SCALE GENOMIC DNA]</scope>
    <source>
        <strain evidence="16">DSM 25811 / CCM 8410 / LMG 26954 / E90</strain>
    </source>
</reference>
<evidence type="ECO:0000256" key="5">
    <source>
        <dbReference type="ARBA" id="ARBA00011245"/>
    </source>
</evidence>
<dbReference type="InterPro" id="IPR036803">
    <property type="entry name" value="Porphobilinogen_deaminase_C_sf"/>
</dbReference>
<evidence type="ECO:0000256" key="2">
    <source>
        <dbReference type="ARBA" id="ARBA00002869"/>
    </source>
</evidence>
<proteinExistence type="inferred from homology"/>
<dbReference type="AlphaFoldDB" id="A0A1G6YP69"/>
<evidence type="ECO:0000256" key="9">
    <source>
        <dbReference type="ARBA" id="ARBA00023244"/>
    </source>
</evidence>
<evidence type="ECO:0000259" key="14">
    <source>
        <dbReference type="Pfam" id="PF03900"/>
    </source>
</evidence>
<evidence type="ECO:0000256" key="3">
    <source>
        <dbReference type="ARBA" id="ARBA00004735"/>
    </source>
</evidence>
<evidence type="ECO:0000256" key="8">
    <source>
        <dbReference type="ARBA" id="ARBA00022679"/>
    </source>
</evidence>
<name>A0A1G6YP69_NIADE</name>
<dbReference type="PRINTS" id="PR00151">
    <property type="entry name" value="PORPHBDMNASE"/>
</dbReference>
<evidence type="ECO:0000259" key="13">
    <source>
        <dbReference type="Pfam" id="PF01379"/>
    </source>
</evidence>
<dbReference type="PANTHER" id="PTHR11557">
    <property type="entry name" value="PORPHOBILINOGEN DEAMINASE"/>
    <property type="match status" value="1"/>
</dbReference>
<dbReference type="OrthoDB" id="9810298at2"/>
<evidence type="ECO:0000256" key="7">
    <source>
        <dbReference type="ARBA" id="ARBA00016519"/>
    </source>
</evidence>
<dbReference type="InterPro" id="IPR022417">
    <property type="entry name" value="Porphobilin_deaminase_N"/>
</dbReference>
<comment type="pathway">
    <text evidence="3">Porphyrin-containing compound metabolism; protoporphyrin-IX biosynthesis; coproporphyrinogen-III from 5-aminolevulinate: step 2/4.</text>
</comment>
<dbReference type="Pfam" id="PF01379">
    <property type="entry name" value="Porphobil_deam"/>
    <property type="match status" value="1"/>
</dbReference>
<dbReference type="PROSITE" id="PS00533">
    <property type="entry name" value="PORPHOBILINOGEN_DEAM"/>
    <property type="match status" value="1"/>
</dbReference>
<evidence type="ECO:0000313" key="15">
    <source>
        <dbReference type="EMBL" id="SDD91803.1"/>
    </source>
</evidence>
<dbReference type="Gene3D" id="3.40.190.10">
    <property type="entry name" value="Periplasmic binding protein-like II"/>
    <property type="match status" value="2"/>
</dbReference>
<dbReference type="Gene3D" id="3.30.160.40">
    <property type="entry name" value="Porphobilinogen deaminase, C-terminal domain"/>
    <property type="match status" value="1"/>
</dbReference>
<evidence type="ECO:0000256" key="4">
    <source>
        <dbReference type="ARBA" id="ARBA00005638"/>
    </source>
</evidence>
<dbReference type="PIRSF" id="PIRSF001438">
    <property type="entry name" value="4pyrrol_synth_OHMeBilane_synth"/>
    <property type="match status" value="1"/>
</dbReference>
<evidence type="ECO:0000313" key="16">
    <source>
        <dbReference type="Proteomes" id="UP000198757"/>
    </source>
</evidence>